<feature type="non-terminal residue" evidence="2">
    <location>
        <position position="1"/>
    </location>
</feature>
<evidence type="ECO:0000256" key="1">
    <source>
        <dbReference type="ARBA" id="ARBA00007398"/>
    </source>
</evidence>
<dbReference type="OrthoDB" id="25987at2759"/>
<sequence>GEYDRYAEYLRCILKRFIESNVTCYVIFNGAMDAPLEKRAEIEQNVINRADAITGENENAYCETIFLKDIWKEILDELEIAYYVTEYDSNIALFRVANMFRCPIVTKNYQYCLRYSSCIPPQSVEFDEKEKQITCKIFDSKNCRSILRVRHGLLPLFFTLTDDNSIYFKRLADIVDSVTRNVMGSVLRWIRKQWYELDDNMKKILQILTEEEADAFMKAYEYNQELVKNTTDWDAVKHFGKGKGSALFENDTKWFISGVSSGRIAIPYVNLANKGTFSGSWVAFDEDKEDAMLSALDIIFYVYGILTNRQELNITFIGRKEKKSSIWEIKKKFDKPISNKELFTERQTKRGRQDKTQTVDLFEKFVQKVMPDINVLKSAPEDCWILIITLAYYWQKNTDIILAYSVILSYIMLGPVSDRVGLIRRSNFISPDVAENDRVDDHGLTYEDCVTAANALMDLFYVKNLKSQFHRSILHAMAEFQHCLQHMNYLNKLCGQKIACTVYHKTIDATFMYNIYIKMKDKSNPTKYIEKRLKKSSVFDYYQKIVSIFESCLQSRG</sequence>
<proteinExistence type="inferred from homology"/>
<gene>
    <name evidence="2" type="ORF">g.11285</name>
</gene>
<dbReference type="SUPFAM" id="SSF88723">
    <property type="entry name" value="PIN domain-like"/>
    <property type="match status" value="1"/>
</dbReference>
<organism evidence="2">
    <name type="scientific">Pectinophora gossypiella</name>
    <name type="common">Cotton pink bollworm</name>
    <name type="synonym">Depressaria gossypiella</name>
    <dbReference type="NCBI Taxonomy" id="13191"/>
    <lineage>
        <taxon>Eukaryota</taxon>
        <taxon>Metazoa</taxon>
        <taxon>Ecdysozoa</taxon>
        <taxon>Arthropoda</taxon>
        <taxon>Hexapoda</taxon>
        <taxon>Insecta</taxon>
        <taxon>Pterygota</taxon>
        <taxon>Neoptera</taxon>
        <taxon>Endopterygota</taxon>
        <taxon>Lepidoptera</taxon>
        <taxon>Glossata</taxon>
        <taxon>Ditrysia</taxon>
        <taxon>Gelechioidea</taxon>
        <taxon>Gelechiidae</taxon>
        <taxon>Apatetrinae</taxon>
        <taxon>Pectinophora</taxon>
    </lineage>
</organism>
<name>A0A1E1WW29_PECGO</name>
<dbReference type="EMBL" id="GDQN01000048">
    <property type="protein sequence ID" value="JAT91006.1"/>
    <property type="molecule type" value="Transcribed_RNA"/>
</dbReference>
<reference evidence="2" key="1">
    <citation type="submission" date="2015-09" db="EMBL/GenBank/DDBJ databases">
        <title>De novo assembly of Pectinophora gossypiella (Pink Bollworm) gut transcriptome.</title>
        <authorList>
            <person name="Tassone E.E."/>
        </authorList>
    </citation>
    <scope>NUCLEOTIDE SEQUENCE</scope>
</reference>
<evidence type="ECO:0008006" key="3">
    <source>
        <dbReference type="Google" id="ProtNLM"/>
    </source>
</evidence>
<dbReference type="AlphaFoldDB" id="A0A1E1WW29"/>
<accession>A0A1E1WW29</accession>
<dbReference type="InterPro" id="IPR029060">
    <property type="entry name" value="PIN-like_dom_sf"/>
</dbReference>
<evidence type="ECO:0000313" key="2">
    <source>
        <dbReference type="EMBL" id="JAT91006.1"/>
    </source>
</evidence>
<dbReference type="InterPro" id="IPR026832">
    <property type="entry name" value="Asteroid"/>
</dbReference>
<protein>
    <recommendedName>
        <fullName evidence="3">Asteroid domain-containing protein</fullName>
    </recommendedName>
</protein>
<comment type="similarity">
    <text evidence="1">Belongs to the asteroid family.</text>
</comment>
<dbReference type="PANTHER" id="PTHR15665:SF1">
    <property type="entry name" value="PROTEIN ASTEROID HOMOLOG 1"/>
    <property type="match status" value="1"/>
</dbReference>
<dbReference type="PANTHER" id="PTHR15665">
    <property type="entry name" value="ASTEROID PROTEIN"/>
    <property type="match status" value="1"/>
</dbReference>